<evidence type="ECO:0000313" key="16">
    <source>
        <dbReference type="EMBL" id="RXH78158.1"/>
    </source>
</evidence>
<comment type="subcellular location">
    <subcellularLocation>
        <location evidence="3">Mitochondrion matrix</location>
        <location evidence="3">Mitochondrion nucleoid</location>
    </subcellularLocation>
</comment>
<dbReference type="InterPro" id="IPR055206">
    <property type="entry name" value="DEXQc_SUV3"/>
</dbReference>
<keyword evidence="10" id="KW-0809">Transit peptide</keyword>
<dbReference type="GO" id="GO:0016787">
    <property type="term" value="F:hydrolase activity"/>
    <property type="evidence" value="ECO:0007669"/>
    <property type="project" value="UniProtKB-KW"/>
</dbReference>
<evidence type="ECO:0000256" key="4">
    <source>
        <dbReference type="ARBA" id="ARBA00011661"/>
    </source>
</evidence>
<dbReference type="InterPro" id="IPR050699">
    <property type="entry name" value="RNA-DNA_Helicase"/>
</dbReference>
<dbReference type="Pfam" id="PF00271">
    <property type="entry name" value="Helicase_C"/>
    <property type="match status" value="1"/>
</dbReference>
<dbReference type="Proteomes" id="UP000290289">
    <property type="component" value="Chromosome 13"/>
</dbReference>
<gene>
    <name evidence="16" type="ORF">DVH24_001676</name>
</gene>
<dbReference type="InterPro" id="IPR022192">
    <property type="entry name" value="SUV3_C"/>
</dbReference>
<dbReference type="EC" id="3.6.4.13" evidence="5"/>
<keyword evidence="17" id="KW-1185">Reference proteome</keyword>
<comment type="catalytic activity">
    <reaction evidence="13">
        <text>ATP + H2O = ADP + phosphate + H(+)</text>
        <dbReference type="Rhea" id="RHEA:13065"/>
        <dbReference type="ChEBI" id="CHEBI:15377"/>
        <dbReference type="ChEBI" id="CHEBI:15378"/>
        <dbReference type="ChEBI" id="CHEBI:30616"/>
        <dbReference type="ChEBI" id="CHEBI:43474"/>
        <dbReference type="ChEBI" id="CHEBI:456216"/>
        <dbReference type="EC" id="3.6.4.13"/>
    </reaction>
</comment>
<dbReference type="InterPro" id="IPR001650">
    <property type="entry name" value="Helicase_C-like"/>
</dbReference>
<comment type="similarity">
    <text evidence="14">Belongs to the DExH box helicase family.</text>
</comment>
<dbReference type="InterPro" id="IPR044774">
    <property type="entry name" value="Suv3_DEXQc"/>
</dbReference>
<sequence length="645" mass="72209">MTIRFLFDNSHKRNNSSNNRSVFGISFFCFGKNLNSQPGKNGGIVDTLPKNFICGRRSQCTRLSLYAGSGRGECRLALPPFMERLLPSLEPETYRSWAKALAIAPSNVRPSCLHLELKVAALINVVDKTKQYSSSSGTTQFDFTDLTSPHTWYPKARSKQRKVILHMGPTNSGKTYNALKRLESSPSGIYCGPLRLLAWEVAKRLNKAKVPCDLITGQERDEVDGAKHKAVTVEMADVTSSYHCAIVDEIQARLVKNTIVLNIAKYYHLIEMLSCKTRGFSFTRALLGISADELHLCGDPASVPLIQEILKVTGDHVEVHFYERLSPLVPMKKEIETVGKHLCSVVYGSLPPETRTRQATMFNDASSEFDVLVASDAIGMGLNLNISRIIFSTMMKFDGFEMRELTVPEVKQIAGRAGRYGSKFPVGEVTCLNADDLSLLHSSLESPSPTLESAGLFPTFDLMYMYSRLHPECGLYQILEHFLENAKLSDNYFIADCEEVLKVAAVIDALPLGLHDKYLFCISPVDMDDEISSQGLTQFAQNYAQKGIVRLREIFTPGSLKVPKTEAALKELESIHKVLDLYVWLSFRLEESFPDRELASTQKSICSMLIEDFLERLGWQKPRSKRLASRTPSTSLLSRKARPYL</sequence>
<evidence type="ECO:0000256" key="12">
    <source>
        <dbReference type="ARBA" id="ARBA00023271"/>
    </source>
</evidence>
<keyword evidence="12" id="KW-1135">Mitochondrion nucleoid</keyword>
<dbReference type="Pfam" id="PF12513">
    <property type="entry name" value="SUV3_C"/>
    <property type="match status" value="1"/>
</dbReference>
<evidence type="ECO:0000256" key="3">
    <source>
        <dbReference type="ARBA" id="ARBA00004436"/>
    </source>
</evidence>
<reference evidence="16 17" key="1">
    <citation type="submission" date="2018-10" db="EMBL/GenBank/DDBJ databases">
        <title>A high-quality apple genome assembly.</title>
        <authorList>
            <person name="Hu J."/>
        </authorList>
    </citation>
    <scope>NUCLEOTIDE SEQUENCE [LARGE SCALE GENOMIC DNA]</scope>
    <source>
        <strain evidence="17">cv. HFTH1</strain>
        <tissue evidence="16">Young leaf</tissue>
    </source>
</reference>
<evidence type="ECO:0000256" key="8">
    <source>
        <dbReference type="ARBA" id="ARBA00022806"/>
    </source>
</evidence>
<dbReference type="Pfam" id="PF18147">
    <property type="entry name" value="Suv3_C_1"/>
    <property type="match status" value="1"/>
</dbReference>
<dbReference type="GO" id="GO:0042645">
    <property type="term" value="C:mitochondrial nucleoid"/>
    <property type="evidence" value="ECO:0007669"/>
    <property type="project" value="UniProtKB-SubCell"/>
</dbReference>
<dbReference type="Gene3D" id="1.20.58.1080">
    <property type="match status" value="1"/>
</dbReference>
<dbReference type="GO" id="GO:0003724">
    <property type="term" value="F:RNA helicase activity"/>
    <property type="evidence" value="ECO:0007669"/>
    <property type="project" value="UniProtKB-EC"/>
</dbReference>
<comment type="subunit">
    <text evidence="4">Homodimer; in free form. Component of the mitochondrial degradosome (mtEXO) complex which is a heteropentamer containing 2 copies of SUPV3L1 and 3 copies of PNPT1.</text>
</comment>
<dbReference type="InterPro" id="IPR027417">
    <property type="entry name" value="P-loop_NTPase"/>
</dbReference>
<evidence type="ECO:0000256" key="11">
    <source>
        <dbReference type="ARBA" id="ARBA00023128"/>
    </source>
</evidence>
<dbReference type="SUPFAM" id="SSF52540">
    <property type="entry name" value="P-loop containing nucleoside triphosphate hydrolases"/>
    <property type="match status" value="1"/>
</dbReference>
<evidence type="ECO:0000313" key="17">
    <source>
        <dbReference type="Proteomes" id="UP000290289"/>
    </source>
</evidence>
<dbReference type="GO" id="GO:0000965">
    <property type="term" value="P:mitochondrial RNA 3'-end processing"/>
    <property type="evidence" value="ECO:0007669"/>
    <property type="project" value="TreeGrafter"/>
</dbReference>
<evidence type="ECO:0000259" key="15">
    <source>
        <dbReference type="PROSITE" id="PS51194"/>
    </source>
</evidence>
<evidence type="ECO:0000256" key="10">
    <source>
        <dbReference type="ARBA" id="ARBA00022946"/>
    </source>
</evidence>
<dbReference type="GO" id="GO:0005524">
    <property type="term" value="F:ATP binding"/>
    <property type="evidence" value="ECO:0007669"/>
    <property type="project" value="UniProtKB-KW"/>
</dbReference>
<evidence type="ECO:0000256" key="7">
    <source>
        <dbReference type="ARBA" id="ARBA00022801"/>
    </source>
</evidence>
<evidence type="ECO:0000256" key="14">
    <source>
        <dbReference type="ARBA" id="ARBA00060772"/>
    </source>
</evidence>
<dbReference type="Pfam" id="PF22527">
    <property type="entry name" value="DEXQc_Suv3"/>
    <property type="match status" value="2"/>
</dbReference>
<accession>A0A498I2W5</accession>
<dbReference type="AlphaFoldDB" id="A0A498I2W5"/>
<evidence type="ECO:0000256" key="2">
    <source>
        <dbReference type="ARBA" id="ARBA00001946"/>
    </source>
</evidence>
<evidence type="ECO:0000256" key="9">
    <source>
        <dbReference type="ARBA" id="ARBA00022840"/>
    </source>
</evidence>
<dbReference type="FunFam" id="1.20.58.1080:FF:000003">
    <property type="entry name" value="DExH-box ATP-dependent RNA helicase DExH16 mitochondrial"/>
    <property type="match status" value="1"/>
</dbReference>
<dbReference type="Gene3D" id="3.40.50.300">
    <property type="entry name" value="P-loop containing nucleotide triphosphate hydrolases"/>
    <property type="match status" value="2"/>
</dbReference>
<proteinExistence type="inferred from homology"/>
<keyword evidence="7" id="KW-0378">Hydrolase</keyword>
<evidence type="ECO:0000256" key="1">
    <source>
        <dbReference type="ARBA" id="ARBA00001936"/>
    </source>
</evidence>
<dbReference type="InterPro" id="IPR041082">
    <property type="entry name" value="Suv3_C_1"/>
</dbReference>
<protein>
    <recommendedName>
        <fullName evidence="5">RNA helicase</fullName>
        <ecNumber evidence="5">3.6.4.13</ecNumber>
    </recommendedName>
</protein>
<dbReference type="EMBL" id="RDQH01000339">
    <property type="protein sequence ID" value="RXH78158.1"/>
    <property type="molecule type" value="Genomic_DNA"/>
</dbReference>
<keyword evidence="6" id="KW-0547">Nucleotide-binding</keyword>
<comment type="cofactor">
    <cofactor evidence="2">
        <name>Mg(2+)</name>
        <dbReference type="ChEBI" id="CHEBI:18420"/>
    </cofactor>
</comment>
<evidence type="ECO:0000256" key="13">
    <source>
        <dbReference type="ARBA" id="ARBA00047984"/>
    </source>
</evidence>
<dbReference type="PROSITE" id="PS51194">
    <property type="entry name" value="HELICASE_CTER"/>
    <property type="match status" value="1"/>
</dbReference>
<name>A0A498I2W5_MALDO</name>
<keyword evidence="8" id="KW-0347">Helicase</keyword>
<dbReference type="STRING" id="3750.A0A498I2W5"/>
<dbReference type="PANTHER" id="PTHR12131:SF1">
    <property type="entry name" value="ATP-DEPENDENT RNA HELICASE SUPV3L1, MITOCHONDRIAL-RELATED"/>
    <property type="match status" value="1"/>
</dbReference>
<dbReference type="CDD" id="cd18805">
    <property type="entry name" value="SF2_C_suv3"/>
    <property type="match status" value="1"/>
</dbReference>
<keyword evidence="11" id="KW-0496">Mitochondrion</keyword>
<evidence type="ECO:0000256" key="5">
    <source>
        <dbReference type="ARBA" id="ARBA00012552"/>
    </source>
</evidence>
<comment type="cofactor">
    <cofactor evidence="1">
        <name>Mn(2+)</name>
        <dbReference type="ChEBI" id="CHEBI:29035"/>
    </cofactor>
</comment>
<dbReference type="CDD" id="cd17913">
    <property type="entry name" value="DEXQc_Suv3"/>
    <property type="match status" value="1"/>
</dbReference>
<dbReference type="PANTHER" id="PTHR12131">
    <property type="entry name" value="ATP-DEPENDENT RNA AND DNA HELICASE"/>
    <property type="match status" value="1"/>
</dbReference>
<dbReference type="FunFam" id="1.20.272.40:FF:000002">
    <property type="entry name" value="ATP-dependent RNA helicase SUV3, mitochondrial"/>
    <property type="match status" value="1"/>
</dbReference>
<dbReference type="Gene3D" id="1.20.272.40">
    <property type="match status" value="1"/>
</dbReference>
<organism evidence="16 17">
    <name type="scientific">Malus domestica</name>
    <name type="common">Apple</name>
    <name type="synonym">Pyrus malus</name>
    <dbReference type="NCBI Taxonomy" id="3750"/>
    <lineage>
        <taxon>Eukaryota</taxon>
        <taxon>Viridiplantae</taxon>
        <taxon>Streptophyta</taxon>
        <taxon>Embryophyta</taxon>
        <taxon>Tracheophyta</taxon>
        <taxon>Spermatophyta</taxon>
        <taxon>Magnoliopsida</taxon>
        <taxon>eudicotyledons</taxon>
        <taxon>Gunneridae</taxon>
        <taxon>Pentapetalae</taxon>
        <taxon>rosids</taxon>
        <taxon>fabids</taxon>
        <taxon>Rosales</taxon>
        <taxon>Rosaceae</taxon>
        <taxon>Amygdaloideae</taxon>
        <taxon>Maleae</taxon>
        <taxon>Malus</taxon>
    </lineage>
</organism>
<dbReference type="GO" id="GO:0045025">
    <property type="term" value="C:mitochondrial degradosome"/>
    <property type="evidence" value="ECO:0007669"/>
    <property type="project" value="TreeGrafter"/>
</dbReference>
<comment type="caution">
    <text evidence="16">The sequence shown here is derived from an EMBL/GenBank/DDBJ whole genome shotgun (WGS) entry which is preliminary data.</text>
</comment>
<keyword evidence="9" id="KW-0067">ATP-binding</keyword>
<dbReference type="FunFam" id="3.40.50.300:FF:000269">
    <property type="entry name" value="ATP-dependent RNA helicase SUPV3L1, mitochondrial"/>
    <property type="match status" value="1"/>
</dbReference>
<feature type="domain" description="Helicase C-terminal" evidence="15">
    <location>
        <begin position="304"/>
        <end position="464"/>
    </location>
</feature>
<evidence type="ECO:0000256" key="6">
    <source>
        <dbReference type="ARBA" id="ARBA00022741"/>
    </source>
</evidence>
<dbReference type="SMART" id="SM00490">
    <property type="entry name" value="HELICc"/>
    <property type="match status" value="1"/>
</dbReference>